<feature type="transmembrane region" description="Helical" evidence="6">
    <location>
        <begin position="274"/>
        <end position="291"/>
    </location>
</feature>
<comment type="subcellular location">
    <subcellularLocation>
        <location evidence="1">Membrane</location>
        <topology evidence="1">Multi-pass membrane protein</topology>
    </subcellularLocation>
</comment>
<feature type="transmembrane region" description="Helical" evidence="6">
    <location>
        <begin position="95"/>
        <end position="120"/>
    </location>
</feature>
<protein>
    <submittedName>
        <fullName evidence="8">DMT family transporter</fullName>
    </submittedName>
</protein>
<evidence type="ECO:0000313" key="9">
    <source>
        <dbReference type="Proteomes" id="UP000679126"/>
    </source>
</evidence>
<evidence type="ECO:0000256" key="4">
    <source>
        <dbReference type="ARBA" id="ARBA00022989"/>
    </source>
</evidence>
<feature type="transmembrane region" description="Helical" evidence="6">
    <location>
        <begin position="216"/>
        <end position="237"/>
    </location>
</feature>
<keyword evidence="9" id="KW-1185">Reference proteome</keyword>
<feature type="transmembrane region" description="Helical" evidence="6">
    <location>
        <begin position="249"/>
        <end position="268"/>
    </location>
</feature>
<dbReference type="Pfam" id="PF00892">
    <property type="entry name" value="EamA"/>
    <property type="match status" value="2"/>
</dbReference>
<evidence type="ECO:0000256" key="6">
    <source>
        <dbReference type="SAM" id="Phobius"/>
    </source>
</evidence>
<keyword evidence="3 6" id="KW-0812">Transmembrane</keyword>
<feature type="transmembrane region" description="Helical" evidence="6">
    <location>
        <begin position="129"/>
        <end position="148"/>
    </location>
</feature>
<comment type="caution">
    <text evidence="8">The sequence shown here is derived from an EMBL/GenBank/DDBJ whole genome shotgun (WGS) entry which is preliminary data.</text>
</comment>
<dbReference type="PANTHER" id="PTHR32322">
    <property type="entry name" value="INNER MEMBRANE TRANSPORTER"/>
    <property type="match status" value="1"/>
</dbReference>
<name>A0ABS3YC79_9BACT</name>
<evidence type="ECO:0000256" key="1">
    <source>
        <dbReference type="ARBA" id="ARBA00004141"/>
    </source>
</evidence>
<feature type="domain" description="EamA" evidence="7">
    <location>
        <begin position="156"/>
        <end position="291"/>
    </location>
</feature>
<feature type="transmembrane region" description="Helical" evidence="6">
    <location>
        <begin position="154"/>
        <end position="174"/>
    </location>
</feature>
<feature type="transmembrane region" description="Helical" evidence="6">
    <location>
        <begin position="181"/>
        <end position="204"/>
    </location>
</feature>
<sequence length="298" mass="31812">MPKLHINEHTKGLISIIFVMLIWGSSFTVTKTVVSEVPPFIFAGIRNLIGCAALLPFYLARRRKATQPLPYGKLVLMGLAGTTFYYFVFNTGMKYVSASSGALIEGLVPVAIAIPAAFILKEHLAKRTIAGIVLSVAGVILVGFIGASDKSANALLGSSLIVGAVLLWSAYTLLSRSVKEYDTVLVTTVSTFIGTALSLPLPAYEIITQGMPDISWKAWAGMVYLGVFASAVAYSLYNRALENLPAAQVGNFLNLNPVIGALIAFIFLKEKLTALQLAGGILVLAGIWLSSKKTKTNP</sequence>
<dbReference type="EMBL" id="JAGHKP010000002">
    <property type="protein sequence ID" value="MBO9152285.1"/>
    <property type="molecule type" value="Genomic_DNA"/>
</dbReference>
<evidence type="ECO:0000256" key="5">
    <source>
        <dbReference type="ARBA" id="ARBA00023136"/>
    </source>
</evidence>
<dbReference type="Proteomes" id="UP000679126">
    <property type="component" value="Unassembled WGS sequence"/>
</dbReference>
<proteinExistence type="inferred from homology"/>
<dbReference type="InterPro" id="IPR000620">
    <property type="entry name" value="EamA_dom"/>
</dbReference>
<evidence type="ECO:0000313" key="8">
    <source>
        <dbReference type="EMBL" id="MBO9152285.1"/>
    </source>
</evidence>
<dbReference type="Gene3D" id="1.10.3730.20">
    <property type="match status" value="2"/>
</dbReference>
<feature type="transmembrane region" description="Helical" evidence="6">
    <location>
        <begin position="71"/>
        <end position="89"/>
    </location>
</feature>
<gene>
    <name evidence="8" type="ORF">J7I43_08690</name>
</gene>
<dbReference type="PANTHER" id="PTHR32322:SF2">
    <property type="entry name" value="EAMA DOMAIN-CONTAINING PROTEIN"/>
    <property type="match status" value="1"/>
</dbReference>
<feature type="transmembrane region" description="Helical" evidence="6">
    <location>
        <begin position="12"/>
        <end position="34"/>
    </location>
</feature>
<comment type="similarity">
    <text evidence="2">Belongs to the EamA transporter family.</text>
</comment>
<reference evidence="9" key="1">
    <citation type="submission" date="2021-03" db="EMBL/GenBank/DDBJ databases">
        <title>Assistant Professor.</title>
        <authorList>
            <person name="Huq M.A."/>
        </authorList>
    </citation>
    <scope>NUCLEOTIDE SEQUENCE [LARGE SCALE GENOMIC DNA]</scope>
    <source>
        <strain evidence="9">MAH-28</strain>
    </source>
</reference>
<dbReference type="InterPro" id="IPR037185">
    <property type="entry name" value="EmrE-like"/>
</dbReference>
<evidence type="ECO:0000256" key="2">
    <source>
        <dbReference type="ARBA" id="ARBA00007362"/>
    </source>
</evidence>
<organism evidence="8 9">
    <name type="scientific">Chitinophaga chungangae</name>
    <dbReference type="NCBI Taxonomy" id="2821488"/>
    <lineage>
        <taxon>Bacteria</taxon>
        <taxon>Pseudomonadati</taxon>
        <taxon>Bacteroidota</taxon>
        <taxon>Chitinophagia</taxon>
        <taxon>Chitinophagales</taxon>
        <taxon>Chitinophagaceae</taxon>
        <taxon>Chitinophaga</taxon>
    </lineage>
</organism>
<evidence type="ECO:0000259" key="7">
    <source>
        <dbReference type="Pfam" id="PF00892"/>
    </source>
</evidence>
<dbReference type="InterPro" id="IPR050638">
    <property type="entry name" value="AA-Vitamin_Transporters"/>
</dbReference>
<keyword evidence="5 6" id="KW-0472">Membrane</keyword>
<accession>A0ABS3YC79</accession>
<feature type="transmembrane region" description="Helical" evidence="6">
    <location>
        <begin position="40"/>
        <end position="59"/>
    </location>
</feature>
<feature type="domain" description="EamA" evidence="7">
    <location>
        <begin position="11"/>
        <end position="143"/>
    </location>
</feature>
<evidence type="ECO:0000256" key="3">
    <source>
        <dbReference type="ARBA" id="ARBA00022692"/>
    </source>
</evidence>
<dbReference type="RefSeq" id="WP_209145282.1">
    <property type="nucleotide sequence ID" value="NZ_JAGHKP010000002.1"/>
</dbReference>
<keyword evidence="4 6" id="KW-1133">Transmembrane helix</keyword>
<dbReference type="SUPFAM" id="SSF103481">
    <property type="entry name" value="Multidrug resistance efflux transporter EmrE"/>
    <property type="match status" value="2"/>
</dbReference>